<proteinExistence type="predicted"/>
<protein>
    <submittedName>
        <fullName evidence="2">Uncharacterized protein</fullName>
    </submittedName>
</protein>
<feature type="transmembrane region" description="Helical" evidence="1">
    <location>
        <begin position="35"/>
        <end position="56"/>
    </location>
</feature>
<gene>
    <name evidence="2" type="ORF">ENR01_01955</name>
</gene>
<organism evidence="2">
    <name type="scientific">candidate division WWE3 bacterium</name>
    <dbReference type="NCBI Taxonomy" id="2053526"/>
    <lineage>
        <taxon>Bacteria</taxon>
        <taxon>Katanobacteria</taxon>
    </lineage>
</organism>
<dbReference type="EMBL" id="DSPJ01000055">
    <property type="protein sequence ID" value="HEX61902.1"/>
    <property type="molecule type" value="Genomic_DNA"/>
</dbReference>
<dbReference type="AlphaFoldDB" id="A0A832E1Y4"/>
<reference evidence="2" key="1">
    <citation type="journal article" date="2020" name="mSystems">
        <title>Genome- and Community-Level Interaction Insights into Carbon Utilization and Element Cycling Functions of Hydrothermarchaeota in Hydrothermal Sediment.</title>
        <authorList>
            <person name="Zhou Z."/>
            <person name="Liu Y."/>
            <person name="Xu W."/>
            <person name="Pan J."/>
            <person name="Luo Z.H."/>
            <person name="Li M."/>
        </authorList>
    </citation>
    <scope>NUCLEOTIDE SEQUENCE [LARGE SCALE GENOMIC DNA]</scope>
    <source>
        <strain evidence="2">SpSt-361</strain>
    </source>
</reference>
<keyword evidence="1" id="KW-0472">Membrane</keyword>
<evidence type="ECO:0000313" key="2">
    <source>
        <dbReference type="EMBL" id="HEX61902.1"/>
    </source>
</evidence>
<name>A0A832E1Y4_UNCKA</name>
<comment type="caution">
    <text evidence="2">The sequence shown here is derived from an EMBL/GenBank/DDBJ whole genome shotgun (WGS) entry which is preliminary data.</text>
</comment>
<sequence>MATNPPKTLPWLSRLKAAFTAAEARFSAMPRRRMILTVAALAAGFALIGVLLGIILTPYNPTSTPSLDSSTTTGDDQLSSYTGIVRALEEPKEGASYYLELEDKTQLLLKSINIDISFFKEASVTVEGIVVGTSDGLQNILFVNQIRIK</sequence>
<evidence type="ECO:0000256" key="1">
    <source>
        <dbReference type="SAM" id="Phobius"/>
    </source>
</evidence>
<keyword evidence="1" id="KW-0812">Transmembrane</keyword>
<keyword evidence="1" id="KW-1133">Transmembrane helix</keyword>
<accession>A0A832E1Y4</accession>